<evidence type="ECO:0000313" key="2">
    <source>
        <dbReference type="Proteomes" id="UP000188268"/>
    </source>
</evidence>
<accession>A0A1R3I2Z9</accession>
<name>A0A1R3I2Z9_COCAP</name>
<dbReference type="Proteomes" id="UP000188268">
    <property type="component" value="Unassembled WGS sequence"/>
</dbReference>
<feature type="non-terminal residue" evidence="1">
    <location>
        <position position="1"/>
    </location>
</feature>
<evidence type="ECO:0000313" key="1">
    <source>
        <dbReference type="EMBL" id="OMO76950.1"/>
    </source>
</evidence>
<dbReference type="AlphaFoldDB" id="A0A1R3I2Z9"/>
<organism evidence="1 2">
    <name type="scientific">Corchorus capsularis</name>
    <name type="common">Jute</name>
    <dbReference type="NCBI Taxonomy" id="210143"/>
    <lineage>
        <taxon>Eukaryota</taxon>
        <taxon>Viridiplantae</taxon>
        <taxon>Streptophyta</taxon>
        <taxon>Embryophyta</taxon>
        <taxon>Tracheophyta</taxon>
        <taxon>Spermatophyta</taxon>
        <taxon>Magnoliopsida</taxon>
        <taxon>eudicotyledons</taxon>
        <taxon>Gunneridae</taxon>
        <taxon>Pentapetalae</taxon>
        <taxon>rosids</taxon>
        <taxon>malvids</taxon>
        <taxon>Malvales</taxon>
        <taxon>Malvaceae</taxon>
        <taxon>Grewioideae</taxon>
        <taxon>Apeibeae</taxon>
        <taxon>Corchorus</taxon>
    </lineage>
</organism>
<protein>
    <submittedName>
        <fullName evidence="1">Uncharacterized protein</fullName>
    </submittedName>
</protein>
<dbReference type="EMBL" id="AWWV01010838">
    <property type="protein sequence ID" value="OMO76950.1"/>
    <property type="molecule type" value="Genomic_DNA"/>
</dbReference>
<keyword evidence="2" id="KW-1185">Reference proteome</keyword>
<gene>
    <name evidence="1" type="ORF">CCACVL1_15278</name>
</gene>
<reference evidence="1 2" key="1">
    <citation type="submission" date="2013-09" db="EMBL/GenBank/DDBJ databases">
        <title>Corchorus capsularis genome sequencing.</title>
        <authorList>
            <person name="Alam M."/>
            <person name="Haque M.S."/>
            <person name="Islam M.S."/>
            <person name="Emdad E.M."/>
            <person name="Islam M.M."/>
            <person name="Ahmed B."/>
            <person name="Halim A."/>
            <person name="Hossen Q.M.M."/>
            <person name="Hossain M.Z."/>
            <person name="Ahmed R."/>
            <person name="Khan M.M."/>
            <person name="Islam R."/>
            <person name="Rashid M.M."/>
            <person name="Khan S.A."/>
            <person name="Rahman M.S."/>
            <person name="Alam M."/>
        </authorList>
    </citation>
    <scope>NUCLEOTIDE SEQUENCE [LARGE SCALE GENOMIC DNA]</scope>
    <source>
        <strain evidence="2">cv. CVL-1</strain>
        <tissue evidence="1">Whole seedling</tissue>
    </source>
</reference>
<comment type="caution">
    <text evidence="1">The sequence shown here is derived from an EMBL/GenBank/DDBJ whole genome shotgun (WGS) entry which is preliminary data.</text>
</comment>
<proteinExistence type="predicted"/>
<sequence>GDGVDLVPHQAPPIDDAEI</sequence>
<dbReference type="Gramene" id="OMO76950">
    <property type="protein sequence ID" value="OMO76950"/>
    <property type="gene ID" value="CCACVL1_15278"/>
</dbReference>